<accession>A0A937R4Q1</accession>
<name>A0A937R4Q1_9ACTN</name>
<evidence type="ECO:0008006" key="3">
    <source>
        <dbReference type="Google" id="ProtNLM"/>
    </source>
</evidence>
<dbReference type="SUPFAM" id="SSF53474">
    <property type="entry name" value="alpha/beta-Hydrolases"/>
    <property type="match status" value="1"/>
</dbReference>
<dbReference type="Proteomes" id="UP000604475">
    <property type="component" value="Unassembled WGS sequence"/>
</dbReference>
<protein>
    <recommendedName>
        <fullName evidence="3">Lecithin:cholesterol acyltransferase</fullName>
    </recommendedName>
</protein>
<evidence type="ECO:0000313" key="2">
    <source>
        <dbReference type="Proteomes" id="UP000604475"/>
    </source>
</evidence>
<dbReference type="RefSeq" id="WP_203003977.1">
    <property type="nucleotide sequence ID" value="NZ_JADWYU010000179.1"/>
</dbReference>
<organism evidence="1 2">
    <name type="scientific">Frankia nepalensis</name>
    <dbReference type="NCBI Taxonomy" id="1836974"/>
    <lineage>
        <taxon>Bacteria</taxon>
        <taxon>Bacillati</taxon>
        <taxon>Actinomycetota</taxon>
        <taxon>Actinomycetes</taxon>
        <taxon>Frankiales</taxon>
        <taxon>Frankiaceae</taxon>
        <taxon>Frankia</taxon>
    </lineage>
</organism>
<sequence length="188" mass="20725">MAKRAAFNDLLIVVPGIGGSMLRDNEGPLWNPTLRLAGALLVRHGGLIERLAKDNRHLADPAFESEVQPYGLIEMGVTIPGLAGINCYKPLREALLTSLDLEPGDPVGGGPPANYFEFAYDWRRDVSISAEQLKRMVLRELPRWNRLLPPGERARTVIVAHSMGGLVAKHYLVSRDSVSFTSFDLPLE</sequence>
<dbReference type="Gene3D" id="3.40.50.1820">
    <property type="entry name" value="alpha/beta hydrolase"/>
    <property type="match status" value="1"/>
</dbReference>
<proteinExistence type="predicted"/>
<comment type="caution">
    <text evidence="1">The sequence shown here is derived from an EMBL/GenBank/DDBJ whole genome shotgun (WGS) entry which is preliminary data.</text>
</comment>
<reference evidence="1" key="1">
    <citation type="submission" date="2020-12" db="EMBL/GenBank/DDBJ databases">
        <title>Genomic characterization of non-nitrogen-fixing Frankia strains.</title>
        <authorList>
            <person name="Carlos-Shanley C."/>
            <person name="Guerra T."/>
            <person name="Hahn D."/>
        </authorList>
    </citation>
    <scope>NUCLEOTIDE SEQUENCE</scope>
    <source>
        <strain evidence="1">CN6</strain>
    </source>
</reference>
<dbReference type="AlphaFoldDB" id="A0A937R4Q1"/>
<keyword evidence="2" id="KW-1185">Reference proteome</keyword>
<evidence type="ECO:0000313" key="1">
    <source>
        <dbReference type="EMBL" id="MBL7625728.1"/>
    </source>
</evidence>
<gene>
    <name evidence="1" type="ORF">I7412_00730</name>
</gene>
<dbReference type="EMBL" id="JAEACQ010000033">
    <property type="protein sequence ID" value="MBL7625728.1"/>
    <property type="molecule type" value="Genomic_DNA"/>
</dbReference>
<dbReference type="InterPro" id="IPR029058">
    <property type="entry name" value="AB_hydrolase_fold"/>
</dbReference>